<reference evidence="2" key="1">
    <citation type="submission" date="2022-08" db="EMBL/GenBank/DDBJ databases">
        <title>Catabolic pathway analysis in culturable SAR92 clade bacteria reveals their overlooked roles in DMSP degradation in coastal seas.</title>
        <authorList>
            <person name="He X."/>
            <person name="Zhang X."/>
            <person name="Zhang Y."/>
        </authorList>
    </citation>
    <scope>NUCLEOTIDE SEQUENCE</scope>
    <source>
        <strain evidence="2">H455</strain>
    </source>
</reference>
<protein>
    <recommendedName>
        <fullName evidence="1">RecF/RecN/SMC N-terminal domain-containing protein</fullName>
    </recommendedName>
</protein>
<dbReference type="Pfam" id="PF02463">
    <property type="entry name" value="SMC_N"/>
    <property type="match status" value="1"/>
</dbReference>
<feature type="domain" description="RecF/RecN/SMC N-terminal" evidence="1">
    <location>
        <begin position="104"/>
        <end position="700"/>
    </location>
</feature>
<accession>A0ABY5TPK2</accession>
<proteinExistence type="predicted"/>
<evidence type="ECO:0000313" key="2">
    <source>
        <dbReference type="EMBL" id="UVW35770.1"/>
    </source>
</evidence>
<dbReference type="PANTHER" id="PTHR32182">
    <property type="entry name" value="DNA REPLICATION AND REPAIR PROTEIN RECF"/>
    <property type="match status" value="1"/>
</dbReference>
<organism evidence="2 3">
    <name type="scientific">SAR92 clade bacterium H455</name>
    <dbReference type="NCBI Taxonomy" id="2974818"/>
    <lineage>
        <taxon>Bacteria</taxon>
        <taxon>Pseudomonadati</taxon>
        <taxon>Pseudomonadota</taxon>
        <taxon>Gammaproteobacteria</taxon>
        <taxon>Cellvibrionales</taxon>
        <taxon>Porticoccaceae</taxon>
        <taxon>SAR92 clade</taxon>
    </lineage>
</organism>
<dbReference type="SUPFAM" id="SSF52540">
    <property type="entry name" value="P-loop containing nucleoside triphosphate hydrolases"/>
    <property type="match status" value="1"/>
</dbReference>
<evidence type="ECO:0000259" key="1">
    <source>
        <dbReference type="Pfam" id="PF02463"/>
    </source>
</evidence>
<gene>
    <name evidence="2" type="ORF">NYF23_03945</name>
</gene>
<sequence>MNNIQEDHHSQKPDSFETWINERPKWLQSAARLLVDSKRMPSDAEITELARLCFKEASGAKEGFSKIVPGALAQAAQRPELRINNISGVSGVNAIKADASLAFGDTNLAVIYGANGSGKTSFSRILKQACGSRAKDELLGNVFSNEPPPAAADIELSISGKAQSVPWTLSRGVLAHLRHVHVFDTKTAQMYMGKNEATYEPSRMRFNSSLIAVCDRVSTFLKQEKKTLASKLPSTPPMLTHAVSIQWLNTIKATTKLEVIEKKCEFSKELDDERVATETALAQKDVEGRLKVIAQDRLVYKRIKDGIDSLKSALADEAIQAVITARSDANKKRNIANEEAKKVFANVALDGVGQSTWMALWKHAKEFSEKHAYPNVNFPSTGDGSRCVLCQQEFSIDGKERMDHFQVYVQGGLEADAKTAENLRDELTKRMLSLPLEPDWLIQMNQLKVSEEVAKQYMSALTLRRKAVDTADSLAAVPIFDWIPLEKTCQHISNAFDVEEKTLKELQQDGQRLKLETRLKELQSTQWLNQNKAAILEERKRLNSISTFDSAIRLTSTNALTSKSNELAKVELDAGYQERFAKELRVLGGIRLPVRPVSKQQGKGKITFGLTLQGSKSVVPAEKILSEGEIRVVALAAFLADITGSGQKSPFIFDDPISSLDQDFEEKVVTRLVALAMDRQVIIFTHRLSLLSQVESVTRKLKDQARENGLAAPVSVTVETLRKLGKDSGITAKLSLRDSKPMKAVARIKNEFLPRLKKHVDNGDADTFEREAWQTCSEFRILVEKCIESVLLNDVLVRFRRDIQTKGRLSKLTKIEQSDCDLIDDLMTRYSVFEHSQSDELPAPCPDLQQIEHDVDALSSWINAF</sequence>
<dbReference type="EMBL" id="CP103416">
    <property type="protein sequence ID" value="UVW35770.1"/>
    <property type="molecule type" value="Genomic_DNA"/>
</dbReference>
<dbReference type="InterPro" id="IPR027417">
    <property type="entry name" value="P-loop_NTPase"/>
</dbReference>
<dbReference type="Gene3D" id="3.40.50.300">
    <property type="entry name" value="P-loop containing nucleotide triphosphate hydrolases"/>
    <property type="match status" value="2"/>
</dbReference>
<name>A0ABY5TPK2_9GAMM</name>
<dbReference type="PANTHER" id="PTHR32182:SF22">
    <property type="entry name" value="ATP-DEPENDENT ENDONUCLEASE, OLD FAMILY-RELATED"/>
    <property type="match status" value="1"/>
</dbReference>
<keyword evidence="3" id="KW-1185">Reference proteome</keyword>
<dbReference type="InterPro" id="IPR003395">
    <property type="entry name" value="RecF/RecN/SMC_N"/>
</dbReference>
<dbReference type="Proteomes" id="UP001059934">
    <property type="component" value="Chromosome"/>
</dbReference>
<evidence type="ECO:0000313" key="3">
    <source>
        <dbReference type="Proteomes" id="UP001059934"/>
    </source>
</evidence>